<dbReference type="AlphaFoldDB" id="A0A7X8SJ03"/>
<keyword evidence="5 11" id="KW-1133">Transmembrane helix</keyword>
<dbReference type="PANTHER" id="PTHR21496">
    <property type="entry name" value="FERREDOXIN-RELATED"/>
    <property type="match status" value="1"/>
</dbReference>
<dbReference type="PANTHER" id="PTHR21496:SF0">
    <property type="entry name" value="RIESKE DOMAIN-CONTAINING PROTEIN"/>
    <property type="match status" value="1"/>
</dbReference>
<dbReference type="GO" id="GO:0046872">
    <property type="term" value="F:metal ion binding"/>
    <property type="evidence" value="ECO:0007669"/>
    <property type="project" value="UniProtKB-KW"/>
</dbReference>
<evidence type="ECO:0000256" key="7">
    <source>
        <dbReference type="ARBA" id="ARBA00023014"/>
    </source>
</evidence>
<comment type="subcellular location">
    <subcellularLocation>
        <location evidence="1">Membrane</location>
        <topology evidence="1">Multi-pass membrane protein</topology>
    </subcellularLocation>
</comment>
<evidence type="ECO:0000256" key="2">
    <source>
        <dbReference type="ARBA" id="ARBA00022692"/>
    </source>
</evidence>
<gene>
    <name evidence="13" type="ORF">HGP29_07325</name>
</gene>
<feature type="transmembrane region" description="Helical" evidence="11">
    <location>
        <begin position="58"/>
        <end position="78"/>
    </location>
</feature>
<evidence type="ECO:0000256" key="11">
    <source>
        <dbReference type="SAM" id="Phobius"/>
    </source>
</evidence>
<sequence length="348" mass="39483">MSLEYKSVLWNPQKKRYDSWIALGIIIYILSFAGFTAITQKDCTIETLIIRSFGSLSITMLQLILCIGPLCRLSHYFLPLLYNRRHLGVAMFFMALTHGIFSLIQFHALGNEGIINSLFTSNLDYDHSSDFPFQTLGFFALVILFLMASTSHDFWNKHLGAILWKRLHMFVYIAYTLVAFHVLLGAYQQDHQLYLILQVGIGSGILITLHLITGIAEWTSDREFLRSHNRVDKNGYIYICLIDDIDENCAKVVQLGNERIAIFKYDNKVSAVSNVCKHQNGPLGEGKIIDGCITCPWHGYQYNPENGQSPPPFTETINTYDVKLKGKEVFVHPVPLGEGVPSNPKTIR</sequence>
<dbReference type="PROSITE" id="PS51296">
    <property type="entry name" value="RIESKE"/>
    <property type="match status" value="1"/>
</dbReference>
<keyword evidence="8 11" id="KW-0472">Membrane</keyword>
<dbReference type="Pfam" id="PF00355">
    <property type="entry name" value="Rieske"/>
    <property type="match status" value="1"/>
</dbReference>
<evidence type="ECO:0000256" key="9">
    <source>
        <dbReference type="ARBA" id="ARBA00034078"/>
    </source>
</evidence>
<evidence type="ECO:0000256" key="8">
    <source>
        <dbReference type="ARBA" id="ARBA00023136"/>
    </source>
</evidence>
<keyword evidence="3" id="KW-0001">2Fe-2S</keyword>
<feature type="transmembrane region" description="Helical" evidence="11">
    <location>
        <begin position="20"/>
        <end position="38"/>
    </location>
</feature>
<reference evidence="13 14" key="1">
    <citation type="submission" date="2020-04" db="EMBL/GenBank/DDBJ databases">
        <title>Flammeovirga sp. SR4, a novel species isolated from seawater.</title>
        <authorList>
            <person name="Wang X."/>
        </authorList>
    </citation>
    <scope>NUCLEOTIDE SEQUENCE [LARGE SCALE GENOMIC DNA]</scope>
    <source>
        <strain evidence="13 14">SR4</strain>
    </source>
</reference>
<name>A0A7X8SJ03_9BACT</name>
<dbReference type="InterPro" id="IPR017941">
    <property type="entry name" value="Rieske_2Fe-2S"/>
</dbReference>
<accession>A0A7X8SJ03</accession>
<proteinExistence type="inferred from homology"/>
<dbReference type="Gene3D" id="2.102.10.10">
    <property type="entry name" value="Rieske [2Fe-2S] iron-sulphur domain"/>
    <property type="match status" value="1"/>
</dbReference>
<protein>
    <submittedName>
        <fullName evidence="13">Rieske 2Fe-2S domain-containing protein</fullName>
    </submittedName>
</protein>
<organism evidence="13 14">
    <name type="scientific">Flammeovirga agarivorans</name>
    <dbReference type="NCBI Taxonomy" id="2726742"/>
    <lineage>
        <taxon>Bacteria</taxon>
        <taxon>Pseudomonadati</taxon>
        <taxon>Bacteroidota</taxon>
        <taxon>Cytophagia</taxon>
        <taxon>Cytophagales</taxon>
        <taxon>Flammeovirgaceae</taxon>
        <taxon>Flammeovirga</taxon>
    </lineage>
</organism>
<feature type="transmembrane region" description="Helical" evidence="11">
    <location>
        <begin position="169"/>
        <end position="187"/>
    </location>
</feature>
<evidence type="ECO:0000313" key="14">
    <source>
        <dbReference type="Proteomes" id="UP000585050"/>
    </source>
</evidence>
<evidence type="ECO:0000256" key="1">
    <source>
        <dbReference type="ARBA" id="ARBA00004141"/>
    </source>
</evidence>
<dbReference type="SUPFAM" id="SSF50022">
    <property type="entry name" value="ISP domain"/>
    <property type="match status" value="1"/>
</dbReference>
<evidence type="ECO:0000259" key="12">
    <source>
        <dbReference type="PROSITE" id="PS51296"/>
    </source>
</evidence>
<dbReference type="GO" id="GO:0051537">
    <property type="term" value="F:2 iron, 2 sulfur cluster binding"/>
    <property type="evidence" value="ECO:0007669"/>
    <property type="project" value="UniProtKB-KW"/>
</dbReference>
<evidence type="ECO:0000256" key="4">
    <source>
        <dbReference type="ARBA" id="ARBA00022723"/>
    </source>
</evidence>
<dbReference type="EMBL" id="JABAIL010000002">
    <property type="protein sequence ID" value="NLR91012.1"/>
    <property type="molecule type" value="Genomic_DNA"/>
</dbReference>
<comment type="similarity">
    <text evidence="10">Belongs to the bacterial ring-hydroxylating dioxygenase ferredoxin component family.</text>
</comment>
<dbReference type="GO" id="GO:0016020">
    <property type="term" value="C:membrane"/>
    <property type="evidence" value="ECO:0007669"/>
    <property type="project" value="UniProtKB-SubCell"/>
</dbReference>
<comment type="caution">
    <text evidence="13">The sequence shown here is derived from an EMBL/GenBank/DDBJ whole genome shotgun (WGS) entry which is preliminary data.</text>
</comment>
<keyword evidence="6" id="KW-0408">Iron</keyword>
<evidence type="ECO:0000256" key="5">
    <source>
        <dbReference type="ARBA" id="ARBA00022989"/>
    </source>
</evidence>
<dbReference type="Proteomes" id="UP000585050">
    <property type="component" value="Unassembled WGS sequence"/>
</dbReference>
<keyword evidence="14" id="KW-1185">Reference proteome</keyword>
<keyword evidence="4" id="KW-0479">Metal-binding</keyword>
<evidence type="ECO:0000313" key="13">
    <source>
        <dbReference type="EMBL" id="NLR91012.1"/>
    </source>
</evidence>
<evidence type="ECO:0000256" key="6">
    <source>
        <dbReference type="ARBA" id="ARBA00023004"/>
    </source>
</evidence>
<keyword evidence="7" id="KW-0411">Iron-sulfur</keyword>
<evidence type="ECO:0000256" key="10">
    <source>
        <dbReference type="ARBA" id="ARBA00038001"/>
    </source>
</evidence>
<evidence type="ECO:0000256" key="3">
    <source>
        <dbReference type="ARBA" id="ARBA00022714"/>
    </source>
</evidence>
<keyword evidence="2 11" id="KW-0812">Transmembrane</keyword>
<dbReference type="InterPro" id="IPR036922">
    <property type="entry name" value="Rieske_2Fe-2S_sf"/>
</dbReference>
<feature type="domain" description="Rieske" evidence="12">
    <location>
        <begin position="237"/>
        <end position="331"/>
    </location>
</feature>
<dbReference type="InterPro" id="IPR013130">
    <property type="entry name" value="Fe3_Rdtase_TM_dom"/>
</dbReference>
<feature type="transmembrane region" description="Helical" evidence="11">
    <location>
        <begin position="90"/>
        <end position="111"/>
    </location>
</feature>
<feature type="transmembrane region" description="Helical" evidence="11">
    <location>
        <begin position="131"/>
        <end position="148"/>
    </location>
</feature>
<comment type="cofactor">
    <cofactor evidence="9">
        <name>[2Fe-2S] cluster</name>
        <dbReference type="ChEBI" id="CHEBI:190135"/>
    </cofactor>
</comment>
<dbReference type="RefSeq" id="WP_168881717.1">
    <property type="nucleotide sequence ID" value="NZ_JABAIL010000002.1"/>
</dbReference>
<dbReference type="Pfam" id="PF01794">
    <property type="entry name" value="Ferric_reduct"/>
    <property type="match status" value="1"/>
</dbReference>
<feature type="transmembrane region" description="Helical" evidence="11">
    <location>
        <begin position="193"/>
        <end position="216"/>
    </location>
</feature>